<name>A0A2T0BS07_9CLOT</name>
<dbReference type="InterPro" id="IPR009926">
    <property type="entry name" value="T3SS_YcgR_PilZN"/>
</dbReference>
<evidence type="ECO:0000313" key="4">
    <source>
        <dbReference type="Proteomes" id="UP000237798"/>
    </source>
</evidence>
<feature type="domain" description="Type III secretion system flagellar brake protein YcgR PilZN" evidence="2">
    <location>
        <begin position="9"/>
        <end position="87"/>
    </location>
</feature>
<dbReference type="EMBL" id="PVXP01000003">
    <property type="protein sequence ID" value="PRR86605.1"/>
    <property type="molecule type" value="Genomic_DNA"/>
</dbReference>
<dbReference type="Proteomes" id="UP000237798">
    <property type="component" value="Unassembled WGS sequence"/>
</dbReference>
<dbReference type="Pfam" id="PF07238">
    <property type="entry name" value="PilZ"/>
    <property type="match status" value="1"/>
</dbReference>
<dbReference type="AlphaFoldDB" id="A0A2T0BS07"/>
<dbReference type="RefSeq" id="WP_106007908.1">
    <property type="nucleotide sequence ID" value="NZ_PVXP01000003.1"/>
</dbReference>
<keyword evidence="4" id="KW-1185">Reference proteome</keyword>
<dbReference type="GO" id="GO:0035438">
    <property type="term" value="F:cyclic-di-GMP binding"/>
    <property type="evidence" value="ECO:0007669"/>
    <property type="project" value="InterPro"/>
</dbReference>
<proteinExistence type="predicted"/>
<dbReference type="Gene3D" id="2.40.10.220">
    <property type="entry name" value="predicted glycosyltransferase like domains"/>
    <property type="match status" value="1"/>
</dbReference>
<protein>
    <submittedName>
        <fullName evidence="3">Flagellar brake protein YcgR</fullName>
    </submittedName>
</protein>
<keyword evidence="3" id="KW-0966">Cell projection</keyword>
<keyword evidence="3" id="KW-0282">Flagellum</keyword>
<dbReference type="Pfam" id="PF12945">
    <property type="entry name" value="PilZNR"/>
    <property type="match status" value="1"/>
</dbReference>
<accession>A0A2T0BS07</accession>
<evidence type="ECO:0000313" key="3">
    <source>
        <dbReference type="EMBL" id="PRR86605.1"/>
    </source>
</evidence>
<dbReference type="OrthoDB" id="3493at2"/>
<keyword evidence="3" id="KW-0969">Cilium</keyword>
<evidence type="ECO:0000259" key="1">
    <source>
        <dbReference type="Pfam" id="PF07238"/>
    </source>
</evidence>
<feature type="domain" description="PilZ" evidence="1">
    <location>
        <begin position="94"/>
        <end position="210"/>
    </location>
</feature>
<sequence length="223" mass="25431">MKCNIEFVVNSRIEIEIDGKIYKSNIQDISEDYIGINIPVNNHKYIVLKKGDKIAAVYYLGKNIYRFNTVVIGRKIEKILIIMIKKPEEVEVVQRRNFVRVPLVLNVLCAVVPVNKDPHNLDEQVEVFNAHSLDLSGGGMKISVDDKLKCKVSAGDIIMVTIPMEDDSLAVKGKVVRISRNNDKSKIIFGLNFVDLDKINRERIIKLLFQVMRKHIEKGAKED</sequence>
<dbReference type="InterPro" id="IPR009875">
    <property type="entry name" value="PilZ_domain"/>
</dbReference>
<reference evidence="3 4" key="1">
    <citation type="submission" date="2018-03" db="EMBL/GenBank/DDBJ databases">
        <title>Genome sequence of Clostridium luticellarii DSM 29923.</title>
        <authorList>
            <person name="Poehlein A."/>
            <person name="Daniel R."/>
        </authorList>
    </citation>
    <scope>NUCLEOTIDE SEQUENCE [LARGE SCALE GENOMIC DNA]</scope>
    <source>
        <strain evidence="3 4">DSM 29923</strain>
    </source>
</reference>
<organism evidence="3 4">
    <name type="scientific">Clostridium luticellarii</name>
    <dbReference type="NCBI Taxonomy" id="1691940"/>
    <lineage>
        <taxon>Bacteria</taxon>
        <taxon>Bacillati</taxon>
        <taxon>Bacillota</taxon>
        <taxon>Clostridia</taxon>
        <taxon>Eubacteriales</taxon>
        <taxon>Clostridiaceae</taxon>
        <taxon>Clostridium</taxon>
    </lineage>
</organism>
<comment type="caution">
    <text evidence="3">The sequence shown here is derived from an EMBL/GenBank/DDBJ whole genome shotgun (WGS) entry which is preliminary data.</text>
</comment>
<evidence type="ECO:0000259" key="2">
    <source>
        <dbReference type="Pfam" id="PF12945"/>
    </source>
</evidence>
<gene>
    <name evidence="3" type="primary">ycgR</name>
    <name evidence="3" type="ORF">CLLU_04060</name>
</gene>